<evidence type="ECO:0000313" key="10">
    <source>
        <dbReference type="Proteomes" id="UP000063789"/>
    </source>
</evidence>
<dbReference type="InterPro" id="IPR020056">
    <property type="entry name" value="Rbsml_bL25/Gln-tRNA_synth_N"/>
</dbReference>
<dbReference type="RefSeq" id="WP_062391901.1">
    <property type="nucleotide sequence ID" value="NZ_CP011853.1"/>
</dbReference>
<dbReference type="STRING" id="1136941.ACH46_04685"/>
<keyword evidence="3 5" id="KW-0689">Ribosomal protein</keyword>
<evidence type="ECO:0000256" key="3">
    <source>
        <dbReference type="ARBA" id="ARBA00022980"/>
    </source>
</evidence>
<keyword evidence="4 5" id="KW-0687">Ribonucleoprotein</keyword>
<dbReference type="Gene3D" id="2.40.240.10">
    <property type="entry name" value="Ribosomal Protein L25, Chain P"/>
    <property type="match status" value="1"/>
</dbReference>
<dbReference type="SUPFAM" id="SSF50715">
    <property type="entry name" value="Ribosomal protein L25-like"/>
    <property type="match status" value="1"/>
</dbReference>
<dbReference type="KEGG" id="goq:ACH46_04685"/>
<accession>A0A0N9N1D8</accession>
<comment type="similarity">
    <text evidence="5">Belongs to the bacterial ribosomal protein bL25 family. CTC subfamily.</text>
</comment>
<dbReference type="PANTHER" id="PTHR33284">
    <property type="entry name" value="RIBOSOMAL PROTEIN L25/GLN-TRNA SYNTHETASE, ANTI-CODON-BINDING DOMAIN-CONTAINING PROTEIN"/>
    <property type="match status" value="1"/>
</dbReference>
<organism evidence="9 10">
    <name type="scientific">Gordonia phthalatica</name>
    <dbReference type="NCBI Taxonomy" id="1136941"/>
    <lineage>
        <taxon>Bacteria</taxon>
        <taxon>Bacillati</taxon>
        <taxon>Actinomycetota</taxon>
        <taxon>Actinomycetes</taxon>
        <taxon>Mycobacteriales</taxon>
        <taxon>Gordoniaceae</taxon>
        <taxon>Gordonia</taxon>
    </lineage>
</organism>
<feature type="domain" description="Large ribosomal subunit protein bL25 L25" evidence="7">
    <location>
        <begin position="8"/>
        <end position="93"/>
    </location>
</feature>
<evidence type="ECO:0000256" key="2">
    <source>
        <dbReference type="ARBA" id="ARBA00022884"/>
    </source>
</evidence>
<dbReference type="NCBIfam" id="NF004131">
    <property type="entry name" value="PRK05618.2-1"/>
    <property type="match status" value="1"/>
</dbReference>
<dbReference type="InterPro" id="IPR001021">
    <property type="entry name" value="Ribosomal_bL25_long"/>
</dbReference>
<dbReference type="PANTHER" id="PTHR33284:SF1">
    <property type="entry name" value="RIBOSOMAL PROTEIN L25_GLN-TRNA SYNTHETASE, ANTI-CODON-BINDING DOMAIN-CONTAINING PROTEIN"/>
    <property type="match status" value="1"/>
</dbReference>
<dbReference type="GO" id="GO:0003735">
    <property type="term" value="F:structural constituent of ribosome"/>
    <property type="evidence" value="ECO:0007669"/>
    <property type="project" value="InterPro"/>
</dbReference>
<dbReference type="NCBIfam" id="TIGR00731">
    <property type="entry name" value="bL25_bact_ctc"/>
    <property type="match status" value="1"/>
</dbReference>
<dbReference type="InterPro" id="IPR011035">
    <property type="entry name" value="Ribosomal_bL25/Gln-tRNA_synth"/>
</dbReference>
<dbReference type="Proteomes" id="UP000063789">
    <property type="component" value="Chromosome"/>
</dbReference>
<evidence type="ECO:0000256" key="4">
    <source>
        <dbReference type="ARBA" id="ARBA00023274"/>
    </source>
</evidence>
<keyword evidence="10" id="KW-1185">Reference proteome</keyword>
<reference evidence="9 10" key="2">
    <citation type="journal article" date="2017" name="Int. J. Syst. Evol. Microbiol.">
        <title>Gordonia phthalatica sp. nov., a di-n-butyl phthalate-degrading bacterium isolated from activated sludge.</title>
        <authorList>
            <person name="Jin D."/>
            <person name="Kong X."/>
            <person name="Jia M."/>
            <person name="Yu X."/>
            <person name="Wang X."/>
            <person name="Zhuang X."/>
            <person name="Deng Y."/>
            <person name="Bai Z."/>
        </authorList>
    </citation>
    <scope>NUCLEOTIDE SEQUENCE [LARGE SCALE GENOMIC DNA]</scope>
    <source>
        <strain evidence="9 10">QH-11</strain>
    </source>
</reference>
<dbReference type="PATRIC" id="fig|1136941.3.peg.955"/>
<dbReference type="InterPro" id="IPR020930">
    <property type="entry name" value="Ribosomal_uL5_bac-type"/>
</dbReference>
<feature type="region of interest" description="Disordered" evidence="6">
    <location>
        <begin position="1"/>
        <end position="24"/>
    </location>
</feature>
<dbReference type="InterPro" id="IPR020057">
    <property type="entry name" value="Ribosomal_bL25_b-dom"/>
</dbReference>
<protein>
    <recommendedName>
        <fullName evidence="5">Large ribosomal subunit protein bL25</fullName>
    </recommendedName>
    <alternativeName>
        <fullName evidence="5">General stress protein CTC</fullName>
    </alternativeName>
</protein>
<keyword evidence="1 5" id="KW-0699">rRNA-binding</keyword>
<dbReference type="EMBL" id="CP011853">
    <property type="protein sequence ID" value="ALG83937.1"/>
    <property type="molecule type" value="Genomic_DNA"/>
</dbReference>
<comment type="subunit">
    <text evidence="5">Part of the 50S ribosomal subunit; part of the 5S rRNA/L5/L18/L25 subcomplex. Contacts the 5S rRNA. Binds to the 5S rRNA independently of L5 and L18.</text>
</comment>
<name>A0A0N9N1D8_9ACTN</name>
<feature type="region of interest" description="Disordered" evidence="6">
    <location>
        <begin position="179"/>
        <end position="200"/>
    </location>
</feature>
<evidence type="ECO:0000256" key="6">
    <source>
        <dbReference type="SAM" id="MobiDB-lite"/>
    </source>
</evidence>
<evidence type="ECO:0000256" key="5">
    <source>
        <dbReference type="HAMAP-Rule" id="MF_01334"/>
    </source>
</evidence>
<keyword evidence="2 5" id="KW-0694">RNA-binding</keyword>
<dbReference type="CDD" id="cd00495">
    <property type="entry name" value="Ribosomal_L25_TL5_CTC"/>
    <property type="match status" value="1"/>
</dbReference>
<evidence type="ECO:0000259" key="8">
    <source>
        <dbReference type="Pfam" id="PF14693"/>
    </source>
</evidence>
<gene>
    <name evidence="5" type="primary">rplY</name>
    <name evidence="5" type="synonym">ctc</name>
    <name evidence="9" type="ORF">ACH46_04685</name>
</gene>
<dbReference type="HAMAP" id="MF_01334">
    <property type="entry name" value="Ribosomal_bL25_CTC"/>
    <property type="match status" value="1"/>
</dbReference>
<evidence type="ECO:0000256" key="1">
    <source>
        <dbReference type="ARBA" id="ARBA00022730"/>
    </source>
</evidence>
<evidence type="ECO:0000259" key="7">
    <source>
        <dbReference type="Pfam" id="PF01386"/>
    </source>
</evidence>
<feature type="compositionally biased region" description="Polar residues" evidence="6">
    <location>
        <begin position="1"/>
        <end position="11"/>
    </location>
</feature>
<proteinExistence type="inferred from homology"/>
<dbReference type="GO" id="GO:0022625">
    <property type="term" value="C:cytosolic large ribosomal subunit"/>
    <property type="evidence" value="ECO:0007669"/>
    <property type="project" value="TreeGrafter"/>
</dbReference>
<dbReference type="Pfam" id="PF01386">
    <property type="entry name" value="Ribosomal_L25p"/>
    <property type="match status" value="1"/>
</dbReference>
<dbReference type="Pfam" id="PF14693">
    <property type="entry name" value="Ribosomal_TL5_C"/>
    <property type="match status" value="1"/>
</dbReference>
<dbReference type="Gene3D" id="2.170.120.20">
    <property type="entry name" value="Ribosomal protein L25, beta domain"/>
    <property type="match status" value="1"/>
</dbReference>
<dbReference type="InterPro" id="IPR037121">
    <property type="entry name" value="Ribosomal_bL25_C"/>
</dbReference>
<dbReference type="InterPro" id="IPR029751">
    <property type="entry name" value="Ribosomal_L25_dom"/>
</dbReference>
<dbReference type="GO" id="GO:0006412">
    <property type="term" value="P:translation"/>
    <property type="evidence" value="ECO:0007669"/>
    <property type="project" value="UniProtKB-UniRule"/>
</dbReference>
<sequence length="200" mass="21159">MATAPQLATTIRTDKGKGAARRARNAGQVPAVLYGHGTDPKHLLLPNRDLTAILRNNGTNAVVELDIEGAKQLALTKQVDVHPLRNYVEHVDLLIVKRGEKVVVEVNLLIEGDPFSGSLVVQEASTVEIEADALSIPEHIVVSVEGREPGALITAGDLELPGGSTLITDPEATLVAVEAPRADATEDDEDDEDDAEAAAE</sequence>
<feature type="compositionally biased region" description="Acidic residues" evidence="6">
    <location>
        <begin position="185"/>
        <end position="200"/>
    </location>
</feature>
<evidence type="ECO:0000313" key="9">
    <source>
        <dbReference type="EMBL" id="ALG83937.1"/>
    </source>
</evidence>
<dbReference type="AlphaFoldDB" id="A0A0N9N1D8"/>
<feature type="domain" description="Large ribosomal subunit protein bL25 beta" evidence="8">
    <location>
        <begin position="101"/>
        <end position="181"/>
    </location>
</feature>
<reference evidence="10" key="1">
    <citation type="submission" date="2015-06" db="EMBL/GenBank/DDBJ databases">
        <title>Complete genome sequence and metabolic analysis of phthalate degradation pathway in Gordonia sp. QH-11.</title>
        <authorList>
            <person name="Jin D."/>
            <person name="Kong X."/>
            <person name="Bai Z."/>
        </authorList>
    </citation>
    <scope>NUCLEOTIDE SEQUENCE [LARGE SCALE GENOMIC DNA]</scope>
    <source>
        <strain evidence="10">QH-11</strain>
    </source>
</reference>
<dbReference type="GO" id="GO:0008097">
    <property type="term" value="F:5S rRNA binding"/>
    <property type="evidence" value="ECO:0007669"/>
    <property type="project" value="InterPro"/>
</dbReference>
<comment type="function">
    <text evidence="5">This is one of the proteins that binds to the 5S RNA in the ribosome where it forms part of the central protuberance.</text>
</comment>
<dbReference type="OrthoDB" id="5242980at2"/>